<comment type="similarity">
    <text evidence="2 9">Belongs to the nucleoporin Nup85 family.</text>
</comment>
<comment type="subunit">
    <text evidence="9">Component of the nuclear pore complex (NPC).</text>
</comment>
<keyword evidence="12" id="KW-1185">Reference proteome</keyword>
<dbReference type="InterPro" id="IPR011502">
    <property type="entry name" value="Nucleoporin_Nup85"/>
</dbReference>
<dbReference type="VEuPathDB" id="FungiDB:ATEG_01823"/>
<dbReference type="PANTHER" id="PTHR13373">
    <property type="entry name" value="FROUNT PROTEIN-RELATED"/>
    <property type="match status" value="1"/>
</dbReference>
<feature type="compositionally biased region" description="Acidic residues" evidence="10">
    <location>
        <begin position="143"/>
        <end position="160"/>
    </location>
</feature>
<sequence>MSFKTPYESSPPSTPGKSRSLFSNLSTTPSGVPPSASNSFTPAGPPPSTVYGSSQMSSRSHFNSSQSLFTKSGNVNPNDSIFGSSIGSDFVPKSKKTAPAKSFAPSHSIFSINSDSPFGESTNSAASGDFGASHMEDGYHDGEGEEMEEEAEEGDGDMEVEDKLGNPGRFSFLDSQFGNSLAPQSASNGQRKSIYSNPGNAKRPKLDEKWASQSPLRKGKLSPKKDSAVPSIVRNFASRSRVAPVDEPSDIIINTEDEICRMYDEARQAEYQETDFRATLAEACSRLTAVWKKSAEQSGRSRSSGVIGPGDNAPNVAKASFLGSLLLQLHHPPQSTSKPGSLSNLGFAAPRSLVLAGSRESTSTPMPKVLLDWLDANHSQSVDLRQLKESEPSPTASPNFWELINAAVLRGHLSEAAEVLRSADFNYARSALEDGLPQSGYRGAQLQNIQRCVNKALQILESCPSQRGDWDVRNSDWTQYRRRVMTAVTDLEEFAEGDEQQDSELPVTGNRFQAINFGLGPNPTAQDHSFAQSARMAESRVPWTIYQNLRSVYRIILGDTSAIMSHAQDWVEATIGLTVWWDGEDEEDAGNDFAMSNFLRPRGSKPQTLNPDVAPEEAYIRRLDLAFNNATNGESGDAVFRINSLSQLEVGLASVFEGNVDGVLELLQTWSLCIASAVAEVASAGGWLETESGEKAMPGLSENDLMVLSYGQEGNANRRVQKDDILTTYSSALFERQSIENETGVREGWELALEVLSRLSDHEKMQKSVSELVDKLPLDTAEQMDKVVLLCSELGLEKEGRRVSERYGDITASKGEEYGLALMCYSRAHCRRKVKSVVDLLISYSLVESRAYPPSDEMDEQLYALIKEPKTALEGIAAADEEAASILQFYFSGYATLRRFYETRDETVGLGPGEKPRYKPLARRRVAAQALVAVIGSAADSIYGGLYDPDRDSAVQVDGLMVLLGEVLPLINQPTPILSVSQQIAVLSAIEDLETVTPRVYSQCEECFRSTLLDHQSSQRALNDAQTHDSFVVPPSPRALLKKSVSSLTASSTFSFISNDMIESARGRSRPGSTSSSGVLVPRMNEGRRGRAQERGWDWRAGLPADVKGDDVLRMLRMGLAKGLSFGALGCM</sequence>
<dbReference type="GO" id="GO:0006406">
    <property type="term" value="P:mRNA export from nucleus"/>
    <property type="evidence" value="ECO:0007669"/>
    <property type="project" value="TreeGrafter"/>
</dbReference>
<keyword evidence="3 9" id="KW-0813">Transport</keyword>
<evidence type="ECO:0000313" key="11">
    <source>
        <dbReference type="EMBL" id="GFF12825.1"/>
    </source>
</evidence>
<comment type="subcellular location">
    <subcellularLocation>
        <location evidence="1 9">Nucleus</location>
        <location evidence="1 9">Nuclear pore complex</location>
    </subcellularLocation>
</comment>
<evidence type="ECO:0000256" key="6">
    <source>
        <dbReference type="ARBA" id="ARBA00023010"/>
    </source>
</evidence>
<evidence type="ECO:0000256" key="3">
    <source>
        <dbReference type="ARBA" id="ARBA00022448"/>
    </source>
</evidence>
<dbReference type="Pfam" id="PF07575">
    <property type="entry name" value="Nucleopor_Nup85"/>
    <property type="match status" value="2"/>
</dbReference>
<keyword evidence="8 9" id="KW-0539">Nucleus</keyword>
<feature type="region of interest" description="Disordered" evidence="10">
    <location>
        <begin position="1"/>
        <end position="227"/>
    </location>
</feature>
<dbReference type="GO" id="GO:0045893">
    <property type="term" value="P:positive regulation of DNA-templated transcription"/>
    <property type="evidence" value="ECO:0007669"/>
    <property type="project" value="TreeGrafter"/>
</dbReference>
<dbReference type="Proteomes" id="UP000452235">
    <property type="component" value="Unassembled WGS sequence"/>
</dbReference>
<comment type="function">
    <text evidence="9">Functions as a component of the nuclear pore complex (NPC).</text>
</comment>
<feature type="region of interest" description="Disordered" evidence="10">
    <location>
        <begin position="1065"/>
        <end position="1093"/>
    </location>
</feature>
<evidence type="ECO:0000256" key="7">
    <source>
        <dbReference type="ARBA" id="ARBA00023132"/>
    </source>
</evidence>
<feature type="compositionally biased region" description="Polar residues" evidence="10">
    <location>
        <begin position="7"/>
        <end position="41"/>
    </location>
</feature>
<feature type="compositionally biased region" description="Polar residues" evidence="10">
    <location>
        <begin position="50"/>
        <end position="87"/>
    </location>
</feature>
<proteinExistence type="inferred from homology"/>
<feature type="compositionally biased region" description="Polar residues" evidence="10">
    <location>
        <begin position="108"/>
        <end position="126"/>
    </location>
</feature>
<evidence type="ECO:0000256" key="2">
    <source>
        <dbReference type="ARBA" id="ARBA00005573"/>
    </source>
</evidence>
<keyword evidence="4 9" id="KW-0509">mRNA transport</keyword>
<keyword evidence="9" id="KW-0472">Membrane</keyword>
<evidence type="ECO:0000256" key="4">
    <source>
        <dbReference type="ARBA" id="ARBA00022816"/>
    </source>
</evidence>
<dbReference type="GO" id="GO:0031965">
    <property type="term" value="C:nuclear membrane"/>
    <property type="evidence" value="ECO:0007669"/>
    <property type="project" value="UniProtKB-UniRule"/>
</dbReference>
<keyword evidence="7 9" id="KW-0906">Nuclear pore complex</keyword>
<evidence type="ECO:0000313" key="12">
    <source>
        <dbReference type="Proteomes" id="UP000452235"/>
    </source>
</evidence>
<organism evidence="11 12">
    <name type="scientific">Aspergillus terreus</name>
    <dbReference type="NCBI Taxonomy" id="33178"/>
    <lineage>
        <taxon>Eukaryota</taxon>
        <taxon>Fungi</taxon>
        <taxon>Dikarya</taxon>
        <taxon>Ascomycota</taxon>
        <taxon>Pezizomycotina</taxon>
        <taxon>Eurotiomycetes</taxon>
        <taxon>Eurotiomycetidae</taxon>
        <taxon>Eurotiales</taxon>
        <taxon>Aspergillaceae</taxon>
        <taxon>Aspergillus</taxon>
        <taxon>Aspergillus subgen. Circumdati</taxon>
    </lineage>
</organism>
<dbReference type="PANTHER" id="PTHR13373:SF21">
    <property type="entry name" value="NUCLEAR PORE COMPLEX PROTEIN NUP85"/>
    <property type="match status" value="1"/>
</dbReference>
<dbReference type="GO" id="GO:0006606">
    <property type="term" value="P:protein import into nucleus"/>
    <property type="evidence" value="ECO:0007669"/>
    <property type="project" value="TreeGrafter"/>
</dbReference>
<evidence type="ECO:0000256" key="9">
    <source>
        <dbReference type="RuleBase" id="RU365073"/>
    </source>
</evidence>
<keyword evidence="6 9" id="KW-0811">Translocation</keyword>
<feature type="compositionally biased region" description="Polar residues" evidence="10">
    <location>
        <begin position="173"/>
        <end position="199"/>
    </location>
</feature>
<accession>A0A5M3YMS4</accession>
<dbReference type="GO" id="GO:0031080">
    <property type="term" value="C:nuclear pore outer ring"/>
    <property type="evidence" value="ECO:0007669"/>
    <property type="project" value="TreeGrafter"/>
</dbReference>
<dbReference type="OrthoDB" id="5422384at2759"/>
<evidence type="ECO:0000256" key="5">
    <source>
        <dbReference type="ARBA" id="ARBA00022927"/>
    </source>
</evidence>
<evidence type="ECO:0000256" key="8">
    <source>
        <dbReference type="ARBA" id="ARBA00023242"/>
    </source>
</evidence>
<evidence type="ECO:0000256" key="1">
    <source>
        <dbReference type="ARBA" id="ARBA00004567"/>
    </source>
</evidence>
<protein>
    <recommendedName>
        <fullName evidence="9">Nuclear pore complex protein Nup85</fullName>
    </recommendedName>
</protein>
<evidence type="ECO:0000256" key="10">
    <source>
        <dbReference type="SAM" id="MobiDB-lite"/>
    </source>
</evidence>
<dbReference type="AlphaFoldDB" id="A0A5M3YMS4"/>
<reference evidence="11 12" key="1">
    <citation type="submission" date="2020-01" db="EMBL/GenBank/DDBJ databases">
        <title>Aspergillus terreus IFO 6365 whole genome shotgun sequence.</title>
        <authorList>
            <person name="Kanamasa S."/>
            <person name="Takahashi H."/>
        </authorList>
    </citation>
    <scope>NUCLEOTIDE SEQUENCE [LARGE SCALE GENOMIC DNA]</scope>
    <source>
        <strain evidence="11 12">IFO 6365</strain>
    </source>
</reference>
<comment type="caution">
    <text evidence="11">The sequence shown here is derived from an EMBL/GenBank/DDBJ whole genome shotgun (WGS) entry which is preliminary data.</text>
</comment>
<keyword evidence="5 9" id="KW-0653">Protein transport</keyword>
<dbReference type="EMBL" id="BLJY01000001">
    <property type="protein sequence ID" value="GFF12825.1"/>
    <property type="molecule type" value="Genomic_DNA"/>
</dbReference>
<name>A0A5M3YMS4_ASPTE</name>
<gene>
    <name evidence="11" type="ORF">ATEIFO6365_0001104900</name>
</gene>
<dbReference type="GO" id="GO:0017056">
    <property type="term" value="F:structural constituent of nuclear pore"/>
    <property type="evidence" value="ECO:0007669"/>
    <property type="project" value="TreeGrafter"/>
</dbReference>